<name>A0ACC0F8P9_9ERIC</name>
<evidence type="ECO:0000313" key="2">
    <source>
        <dbReference type="Proteomes" id="UP001060215"/>
    </source>
</evidence>
<comment type="caution">
    <text evidence="1">The sequence shown here is derived from an EMBL/GenBank/DDBJ whole genome shotgun (WGS) entry which is preliminary data.</text>
</comment>
<sequence>MNYSSIHSQFPLLAPSQALRYHEVLSKARKFKPRALDYTDSRPNEQGTMTLSPWWVTKEEETIPVDAISRRQPSLFKPPMKPVMQGKYGCCGMNWKFTMTSCPSPCKRSTLVSRFLNARKFDLDKIVHMWAEMLNWRKEHAVDFILTFVHDEYEEVQHYYPHGYHGVDKEGHPVYIERLGKIEASKLMRATIVKRFLKYHIQGFEKTFAEKFPACSITAKRHIDNTTTIPDMHGVNWMNFGKVAHDLVMGMQKIDGGNYPEIYIVNAGSGFKLIWNTTKSFLDPRTIAKIHVLGNKFQNRLLEVIDSSQLLDFLGGTCKCPNKGGCLRSNKGPWSDPELMKFLFIWEWSHIVDLSMFHGLRGHYLILVESFLLWLSFLFMLRSCSTVASKWSNIPQVQWTHVGTLCKIADLIQGQPMLVSLPTVTRRKKLKASSTVQSTPSSPARLSPLNSPESVMAQVLENIVDMFLSLQRTQSFYLLYMDLSQALKILLEKGHL</sequence>
<organism evidence="1 2">
    <name type="scientific">Camellia lanceoleosa</name>
    <dbReference type="NCBI Taxonomy" id="1840588"/>
    <lineage>
        <taxon>Eukaryota</taxon>
        <taxon>Viridiplantae</taxon>
        <taxon>Streptophyta</taxon>
        <taxon>Embryophyta</taxon>
        <taxon>Tracheophyta</taxon>
        <taxon>Spermatophyta</taxon>
        <taxon>Magnoliopsida</taxon>
        <taxon>eudicotyledons</taxon>
        <taxon>Gunneridae</taxon>
        <taxon>Pentapetalae</taxon>
        <taxon>asterids</taxon>
        <taxon>Ericales</taxon>
        <taxon>Theaceae</taxon>
        <taxon>Camellia</taxon>
    </lineage>
</organism>
<feature type="non-terminal residue" evidence="1">
    <location>
        <position position="496"/>
    </location>
</feature>
<accession>A0ACC0F8P9</accession>
<protein>
    <submittedName>
        <fullName evidence="1">Phosphatidylinositol/phosphatidylcholine transfer protein SFH9</fullName>
    </submittedName>
</protein>
<evidence type="ECO:0000313" key="1">
    <source>
        <dbReference type="EMBL" id="KAI7984854.1"/>
    </source>
</evidence>
<reference evidence="1 2" key="1">
    <citation type="journal article" date="2022" name="Plant J.">
        <title>Chromosome-level genome of Camellia lanceoleosa provides a valuable resource for understanding genome evolution and self-incompatibility.</title>
        <authorList>
            <person name="Gong W."/>
            <person name="Xiao S."/>
            <person name="Wang L."/>
            <person name="Liao Z."/>
            <person name="Chang Y."/>
            <person name="Mo W."/>
            <person name="Hu G."/>
            <person name="Li W."/>
            <person name="Zhao G."/>
            <person name="Zhu H."/>
            <person name="Hu X."/>
            <person name="Ji K."/>
            <person name="Xiang X."/>
            <person name="Song Q."/>
            <person name="Yuan D."/>
            <person name="Jin S."/>
            <person name="Zhang L."/>
        </authorList>
    </citation>
    <scope>NUCLEOTIDE SEQUENCE [LARGE SCALE GENOMIC DNA]</scope>
    <source>
        <strain evidence="1">SQ_2022a</strain>
    </source>
</reference>
<keyword evidence="2" id="KW-1185">Reference proteome</keyword>
<gene>
    <name evidence="1" type="ORF">LOK49_LG14G00992</name>
</gene>
<dbReference type="Proteomes" id="UP001060215">
    <property type="component" value="Chromosome 15"/>
</dbReference>
<proteinExistence type="predicted"/>
<dbReference type="EMBL" id="CM045772">
    <property type="protein sequence ID" value="KAI7984854.1"/>
    <property type="molecule type" value="Genomic_DNA"/>
</dbReference>